<feature type="domain" description="Protein kinase" evidence="8">
    <location>
        <begin position="1"/>
        <end position="317"/>
    </location>
</feature>
<keyword evidence="2" id="KW-0723">Serine/threonine-protein kinase</keyword>
<proteinExistence type="inferred from homology"/>
<dbReference type="InterPro" id="IPR050205">
    <property type="entry name" value="CDPK_Ser/Thr_kinases"/>
</dbReference>
<evidence type="ECO:0000313" key="11">
    <source>
        <dbReference type="Proteomes" id="UP000288805"/>
    </source>
</evidence>
<evidence type="ECO:0000256" key="3">
    <source>
        <dbReference type="ARBA" id="ARBA00022553"/>
    </source>
</evidence>
<evidence type="ECO:0000256" key="1">
    <source>
        <dbReference type="ARBA" id="ARBA00005354"/>
    </source>
</evidence>
<evidence type="ECO:0000256" key="6">
    <source>
        <dbReference type="ARBA" id="ARBA00022777"/>
    </source>
</evidence>
<dbReference type="Pfam" id="PF00069">
    <property type="entry name" value="Pkinase"/>
    <property type="match status" value="2"/>
</dbReference>
<dbReference type="CDD" id="cd05117">
    <property type="entry name" value="STKc_CAMK"/>
    <property type="match status" value="1"/>
</dbReference>
<dbReference type="PANTHER" id="PTHR24349">
    <property type="entry name" value="SERINE/THREONINE-PROTEIN KINASE"/>
    <property type="match status" value="1"/>
</dbReference>
<evidence type="ECO:0000259" key="9">
    <source>
        <dbReference type="PROSITE" id="PS50222"/>
    </source>
</evidence>
<organism evidence="10 11">
    <name type="scientific">Vitis vinifera</name>
    <name type="common">Grape</name>
    <dbReference type="NCBI Taxonomy" id="29760"/>
    <lineage>
        <taxon>Eukaryota</taxon>
        <taxon>Viridiplantae</taxon>
        <taxon>Streptophyta</taxon>
        <taxon>Embryophyta</taxon>
        <taxon>Tracheophyta</taxon>
        <taxon>Spermatophyta</taxon>
        <taxon>Magnoliopsida</taxon>
        <taxon>eudicotyledons</taxon>
        <taxon>Gunneridae</taxon>
        <taxon>Pentapetalae</taxon>
        <taxon>rosids</taxon>
        <taxon>Vitales</taxon>
        <taxon>Vitaceae</taxon>
        <taxon>Viteae</taxon>
        <taxon>Vitis</taxon>
    </lineage>
</organism>
<dbReference type="SUPFAM" id="SSF56112">
    <property type="entry name" value="Protein kinase-like (PK-like)"/>
    <property type="match status" value="1"/>
</dbReference>
<dbReference type="Gene3D" id="1.10.510.10">
    <property type="entry name" value="Transferase(Phosphotransferase) domain 1"/>
    <property type="match status" value="1"/>
</dbReference>
<protein>
    <submittedName>
        <fullName evidence="10">CDPK-related protein kinase</fullName>
    </submittedName>
</protein>
<dbReference type="Gene3D" id="1.10.238.10">
    <property type="entry name" value="EF-hand"/>
    <property type="match status" value="2"/>
</dbReference>
<dbReference type="GO" id="GO:0005509">
    <property type="term" value="F:calcium ion binding"/>
    <property type="evidence" value="ECO:0007669"/>
    <property type="project" value="InterPro"/>
</dbReference>
<reference evidence="10 11" key="1">
    <citation type="journal article" date="2018" name="PLoS Genet.">
        <title>Population sequencing reveals clonal diversity and ancestral inbreeding in the grapevine cultivar Chardonnay.</title>
        <authorList>
            <person name="Roach M.J."/>
            <person name="Johnson D.L."/>
            <person name="Bohlmann J."/>
            <person name="van Vuuren H.J."/>
            <person name="Jones S.J."/>
            <person name="Pretorius I.S."/>
            <person name="Schmidt S.A."/>
            <person name="Borneman A.R."/>
        </authorList>
    </citation>
    <scope>NUCLEOTIDE SEQUENCE [LARGE SCALE GENOMIC DNA]</scope>
    <source>
        <strain evidence="11">cv. Chardonnay</strain>
        <tissue evidence="10">Leaf</tissue>
    </source>
</reference>
<dbReference type="InterPro" id="IPR026960">
    <property type="entry name" value="RVT-Znf"/>
</dbReference>
<evidence type="ECO:0000256" key="5">
    <source>
        <dbReference type="ARBA" id="ARBA00022741"/>
    </source>
</evidence>
<dbReference type="AlphaFoldDB" id="A0A438FMF8"/>
<dbReference type="GO" id="GO:0005524">
    <property type="term" value="F:ATP binding"/>
    <property type="evidence" value="ECO:0007669"/>
    <property type="project" value="UniProtKB-KW"/>
</dbReference>
<evidence type="ECO:0000256" key="2">
    <source>
        <dbReference type="ARBA" id="ARBA00022527"/>
    </source>
</evidence>
<keyword evidence="4" id="KW-0808">Transferase</keyword>
<comment type="similarity">
    <text evidence="1">Belongs to the protein kinase superfamily. CAMK Ser/Thr protein kinase family. CaMK subfamily.</text>
</comment>
<dbReference type="PROSITE" id="PS50222">
    <property type="entry name" value="EF_HAND_2"/>
    <property type="match status" value="2"/>
</dbReference>
<keyword evidence="5" id="KW-0547">Nucleotide-binding</keyword>
<dbReference type="SUPFAM" id="SSF47473">
    <property type="entry name" value="EF-hand"/>
    <property type="match status" value="1"/>
</dbReference>
<keyword evidence="3" id="KW-0597">Phosphoprotein</keyword>
<sequence>MGANQSYWNLEGQKEAAIVGVYNLILDEGLIIIFPLLLGLREHLIAGCSESLVCSGAGLFLCVDVQMTTAIAIEDVRREVKILRALTGHKNLVQFYDAFEDHDNVYIVMELCEGGELLDRILSRGGKYSEDDARAVMVQILNVVSFFHLQGVVHRDLKPEVEHIPLFFFPYSDHIVPAGKLYLLKINNFLFTSKDENSELKAIDFGLSDFVKPDERLNDIVGSAYYVSPEVLHRSYSTEADVWSIGVIAYILLCGSRPFWARTESGIFRAVLKADLSFDEVPWPSLSSEAKDFVKCLLNKDPRKRITAAQALSHPWIRGYNGVKVPLDILIFKLMKAYMRSSSLRKAALRALSKTLTVDELFYLKEQFAHLEPNKNGTITFENIRTALMKNATDAMKESRIPDFLASLNALQYRRMDFEEFCAAALSVHQLEALDRWEQHARCAYELFDKDGNRAIMIEELASVFSCLMRRAISGGFLSGWRARGRGGEGILISHLLFADDTLVFCEESQDQLTYLSWLLMWFEACSGLKVNLEKSELIPVGRVNDIEDLALELGCKVGGLPSSYLGLPLGASFKSEVVWDCVEERFRKRLAMWKRQYISKGGRLTLIRSTLSSLPVYFMSLFLLPRKVRMRLEKIQRDFLWGGGALDQRPHLVRWNLVCLERKKGGLGVRNLALMNKALLGKWNWHFAIEREVLWKKVISHKYGVEEGGWCTRAERGRYGVGLWKAIRKEWLGMYSSLAFRVGNGRRVRFWKDKWCGDEPLYESFPSLFAISRAKDAWVSEVWNPDGVGDGWTPLFSRALNDWEIEMMEQFMLKIQAFRPGGATMFPYVGIWSARVPPKVAFFAWEASWGKILTLDQLQRRGYSLANRCFLCLTEAETVDHLLLHCVMTRTLWNLLFSLFGVEWVLSGTVKETLLGWHGAFVGKIRKKAWQMAPLCIFWSVWKERNSLAFGNEELGLGPSVPVHAVLHDWIRHTDGKLSFLGFVKLLHGVSSRALAKAQLLTLCTLLGMELEPSTLKLINQGGVCTIQNLQAAVLGPFQSHESSSDVYFQHSFFCLNSRTVVPLVHLIFVWKMVVNSTPNCQAEVGGNHAATHVG</sequence>
<feature type="domain" description="EF-hand" evidence="9">
    <location>
        <begin position="436"/>
        <end position="471"/>
    </location>
</feature>
<keyword evidence="6 10" id="KW-0418">Kinase</keyword>
<dbReference type="InterPro" id="IPR002048">
    <property type="entry name" value="EF_hand_dom"/>
</dbReference>
<keyword evidence="7" id="KW-0067">ATP-binding</keyword>
<comment type="caution">
    <text evidence="10">The sequence shown here is derived from an EMBL/GenBank/DDBJ whole genome shotgun (WGS) entry which is preliminary data.</text>
</comment>
<evidence type="ECO:0000256" key="4">
    <source>
        <dbReference type="ARBA" id="ARBA00022679"/>
    </source>
</evidence>
<dbReference type="GO" id="GO:0004674">
    <property type="term" value="F:protein serine/threonine kinase activity"/>
    <property type="evidence" value="ECO:0007669"/>
    <property type="project" value="UniProtKB-KW"/>
</dbReference>
<evidence type="ECO:0000259" key="8">
    <source>
        <dbReference type="PROSITE" id="PS50011"/>
    </source>
</evidence>
<name>A0A438FMF8_VITVI</name>
<evidence type="ECO:0000313" key="10">
    <source>
        <dbReference type="EMBL" id="RVW61174.1"/>
    </source>
</evidence>
<dbReference type="InterPro" id="IPR011009">
    <property type="entry name" value="Kinase-like_dom_sf"/>
</dbReference>
<dbReference type="FunFam" id="3.30.200.20:FF:001207">
    <property type="entry name" value="CDPK-related kinase 1"/>
    <property type="match status" value="1"/>
</dbReference>
<dbReference type="EMBL" id="QGNW01000842">
    <property type="protein sequence ID" value="RVW61174.1"/>
    <property type="molecule type" value="Genomic_DNA"/>
</dbReference>
<dbReference type="Proteomes" id="UP000288805">
    <property type="component" value="Unassembled WGS sequence"/>
</dbReference>
<gene>
    <name evidence="10" type="primary">CRK_0</name>
    <name evidence="10" type="ORF">CK203_020610</name>
</gene>
<dbReference type="InterPro" id="IPR011992">
    <property type="entry name" value="EF-hand-dom_pair"/>
</dbReference>
<dbReference type="Gene3D" id="3.30.200.20">
    <property type="entry name" value="Phosphorylase Kinase, domain 1"/>
    <property type="match status" value="1"/>
</dbReference>
<dbReference type="FunFam" id="1.10.238.10:FF:000085">
    <property type="entry name" value="CDPK-related kinase 1"/>
    <property type="match status" value="1"/>
</dbReference>
<dbReference type="PROSITE" id="PS50011">
    <property type="entry name" value="PROTEIN_KINASE_DOM"/>
    <property type="match status" value="1"/>
</dbReference>
<dbReference type="FunFam" id="1.10.510.10:FF:002731">
    <property type="match status" value="1"/>
</dbReference>
<dbReference type="InterPro" id="IPR000719">
    <property type="entry name" value="Prot_kinase_dom"/>
</dbReference>
<dbReference type="Pfam" id="PF13966">
    <property type="entry name" value="zf-RVT"/>
    <property type="match status" value="1"/>
</dbReference>
<evidence type="ECO:0000256" key="7">
    <source>
        <dbReference type="ARBA" id="ARBA00022840"/>
    </source>
</evidence>
<accession>A0A438FMF8</accession>
<feature type="domain" description="EF-hand" evidence="9">
    <location>
        <begin position="359"/>
        <end position="394"/>
    </location>
</feature>